<dbReference type="InterPro" id="IPR000399">
    <property type="entry name" value="TPP-bd_CS"/>
</dbReference>
<keyword evidence="4" id="KW-0456">Lyase</keyword>
<proteinExistence type="predicted"/>
<evidence type="ECO:0000256" key="4">
    <source>
        <dbReference type="ARBA" id="ARBA00023239"/>
    </source>
</evidence>
<evidence type="ECO:0000259" key="7">
    <source>
        <dbReference type="Pfam" id="PF02775"/>
    </source>
</evidence>
<comment type="caution">
    <text evidence="8">The sequence shown here is derived from an EMBL/GenBank/DDBJ whole genome shotgun (WGS) entry which is preliminary data.</text>
</comment>
<dbReference type="GO" id="GO:0016831">
    <property type="term" value="F:carboxy-lyase activity"/>
    <property type="evidence" value="ECO:0007669"/>
    <property type="project" value="UniProtKB-KW"/>
</dbReference>
<protein>
    <recommendedName>
        <fullName evidence="1">2-hydroxyacyl-CoA lyase 2</fullName>
    </recommendedName>
    <alternativeName>
        <fullName evidence="5">IlvB-like protein</fullName>
    </alternativeName>
</protein>
<sequence>MLIKEECLQLIANHRTDEVVVTTMGTTVPWGKISTHPLDYASVGSAMGHAADFALGIALAKPDKKVIVLNGDGSMLMCLGTLATITALNTPPLNYLLFVSDNGTYEVTGNQPVPAGNAGFSWTTIARGVGFEQVYEFDDSNALDEALPKIWNETGPTFVNLKIAQADEPPPDRWGGFPYPYLQESLAESTHKLKQALAR</sequence>
<dbReference type="AlphaFoldDB" id="A0AA35TC29"/>
<evidence type="ECO:0000256" key="2">
    <source>
        <dbReference type="ARBA" id="ARBA00022793"/>
    </source>
</evidence>
<keyword evidence="3" id="KW-0786">Thiamine pyrophosphate</keyword>
<evidence type="ECO:0000256" key="5">
    <source>
        <dbReference type="ARBA" id="ARBA00030510"/>
    </source>
</evidence>
<evidence type="ECO:0000256" key="1">
    <source>
        <dbReference type="ARBA" id="ARBA00018936"/>
    </source>
</evidence>
<comment type="catalytic activity">
    <reaction evidence="6">
        <text>(2R)-hydroxyhexadecanoyl-CoA = pentadecanal + formyl-CoA</text>
        <dbReference type="Rhea" id="RHEA:55212"/>
        <dbReference type="ChEBI" id="CHEBI:17302"/>
        <dbReference type="ChEBI" id="CHEBI:57376"/>
        <dbReference type="ChEBI" id="CHEBI:138654"/>
    </reaction>
    <physiologicalReaction direction="left-to-right" evidence="6">
        <dbReference type="Rhea" id="RHEA:55213"/>
    </physiologicalReaction>
</comment>
<name>A0AA35TC29_GEOBA</name>
<dbReference type="GO" id="GO:0030976">
    <property type="term" value="F:thiamine pyrophosphate binding"/>
    <property type="evidence" value="ECO:0007669"/>
    <property type="project" value="InterPro"/>
</dbReference>
<keyword evidence="2" id="KW-0210">Decarboxylase</keyword>
<dbReference type="Proteomes" id="UP001174909">
    <property type="component" value="Unassembled WGS sequence"/>
</dbReference>
<reference evidence="8" key="1">
    <citation type="submission" date="2023-03" db="EMBL/GenBank/DDBJ databases">
        <authorList>
            <person name="Steffen K."/>
            <person name="Cardenas P."/>
        </authorList>
    </citation>
    <scope>NUCLEOTIDE SEQUENCE</scope>
</reference>
<evidence type="ECO:0000256" key="3">
    <source>
        <dbReference type="ARBA" id="ARBA00023052"/>
    </source>
</evidence>
<dbReference type="EMBL" id="CASHTH010003442">
    <property type="protein sequence ID" value="CAI8045049.1"/>
    <property type="molecule type" value="Genomic_DNA"/>
</dbReference>
<dbReference type="PANTHER" id="PTHR42818">
    <property type="entry name" value="SULFOPYRUVATE DECARBOXYLASE SUBUNIT ALPHA"/>
    <property type="match status" value="1"/>
</dbReference>
<feature type="domain" description="Thiamine pyrophosphate enzyme TPP-binding" evidence="7">
    <location>
        <begin position="41"/>
        <end position="160"/>
    </location>
</feature>
<evidence type="ECO:0000256" key="6">
    <source>
        <dbReference type="ARBA" id="ARBA00048767"/>
    </source>
</evidence>
<gene>
    <name evidence="8" type="ORF">GBAR_LOCUS24935</name>
</gene>
<evidence type="ECO:0000313" key="8">
    <source>
        <dbReference type="EMBL" id="CAI8045049.1"/>
    </source>
</evidence>
<evidence type="ECO:0000313" key="9">
    <source>
        <dbReference type="Proteomes" id="UP001174909"/>
    </source>
</evidence>
<dbReference type="GO" id="GO:0000287">
    <property type="term" value="F:magnesium ion binding"/>
    <property type="evidence" value="ECO:0007669"/>
    <property type="project" value="InterPro"/>
</dbReference>
<dbReference type="Gene3D" id="3.40.50.970">
    <property type="match status" value="1"/>
</dbReference>
<dbReference type="PANTHER" id="PTHR42818:SF1">
    <property type="entry name" value="SULFOPYRUVATE DECARBOXYLASE"/>
    <property type="match status" value="1"/>
</dbReference>
<organism evidence="8 9">
    <name type="scientific">Geodia barretti</name>
    <name type="common">Barrett's horny sponge</name>
    <dbReference type="NCBI Taxonomy" id="519541"/>
    <lineage>
        <taxon>Eukaryota</taxon>
        <taxon>Metazoa</taxon>
        <taxon>Porifera</taxon>
        <taxon>Demospongiae</taxon>
        <taxon>Heteroscleromorpha</taxon>
        <taxon>Tetractinellida</taxon>
        <taxon>Astrophorina</taxon>
        <taxon>Geodiidae</taxon>
        <taxon>Geodia</taxon>
    </lineage>
</organism>
<dbReference type="InterPro" id="IPR051818">
    <property type="entry name" value="TPP_dependent_decarboxylase"/>
</dbReference>
<dbReference type="SUPFAM" id="SSF52518">
    <property type="entry name" value="Thiamin diphosphate-binding fold (THDP-binding)"/>
    <property type="match status" value="1"/>
</dbReference>
<dbReference type="PROSITE" id="PS00187">
    <property type="entry name" value="TPP_ENZYMES"/>
    <property type="match status" value="1"/>
</dbReference>
<keyword evidence="9" id="KW-1185">Reference proteome</keyword>
<dbReference type="InterPro" id="IPR029061">
    <property type="entry name" value="THDP-binding"/>
</dbReference>
<dbReference type="Pfam" id="PF02775">
    <property type="entry name" value="TPP_enzyme_C"/>
    <property type="match status" value="1"/>
</dbReference>
<dbReference type="InterPro" id="IPR011766">
    <property type="entry name" value="TPP_enzyme_TPP-bd"/>
</dbReference>
<accession>A0AA35TC29</accession>